<dbReference type="GeneID" id="98178984"/>
<evidence type="ECO:0000256" key="4">
    <source>
        <dbReference type="ARBA" id="ARBA00022825"/>
    </source>
</evidence>
<dbReference type="InterPro" id="IPR050131">
    <property type="entry name" value="Peptidase_S8_subtilisin-like"/>
</dbReference>
<reference evidence="9 10" key="1">
    <citation type="submission" date="2024-09" db="EMBL/GenBank/DDBJ databases">
        <title>Itraconazole resistance in Madurella fahalii resulting from another homologue of gene encoding cytochrome P450 14-alpha sterol demethylase (CYP51).</title>
        <authorList>
            <person name="Yoshioka I."/>
            <person name="Fahal A.H."/>
            <person name="Kaneko S."/>
            <person name="Yaguchi T."/>
        </authorList>
    </citation>
    <scope>NUCLEOTIDE SEQUENCE [LARGE SCALE GENOMIC DNA]</scope>
    <source>
        <strain evidence="9 10">IFM 68171</strain>
    </source>
</reference>
<feature type="signal peptide" evidence="7">
    <location>
        <begin position="1"/>
        <end position="23"/>
    </location>
</feature>
<dbReference type="InterPro" id="IPR023828">
    <property type="entry name" value="Peptidase_S8_Ser-AS"/>
</dbReference>
<accession>A0ABQ0GJT7</accession>
<dbReference type="EMBL" id="BAAFSV010000004">
    <property type="protein sequence ID" value="GAB1318031.1"/>
    <property type="molecule type" value="Genomic_DNA"/>
</dbReference>
<dbReference type="RefSeq" id="XP_070919762.1">
    <property type="nucleotide sequence ID" value="XM_071063661.1"/>
</dbReference>
<feature type="chain" id="PRO_5045235810" evidence="7">
    <location>
        <begin position="24"/>
        <end position="410"/>
    </location>
</feature>
<evidence type="ECO:0000256" key="1">
    <source>
        <dbReference type="ARBA" id="ARBA00011073"/>
    </source>
</evidence>
<dbReference type="SUPFAM" id="SSF52743">
    <property type="entry name" value="Subtilisin-like"/>
    <property type="match status" value="1"/>
</dbReference>
<dbReference type="Pfam" id="PF00082">
    <property type="entry name" value="Peptidase_S8"/>
    <property type="match status" value="1"/>
</dbReference>
<evidence type="ECO:0000256" key="7">
    <source>
        <dbReference type="SAM" id="SignalP"/>
    </source>
</evidence>
<dbReference type="PROSITE" id="PS00137">
    <property type="entry name" value="SUBTILASE_HIS"/>
    <property type="match status" value="1"/>
</dbReference>
<protein>
    <submittedName>
        <fullName evidence="9">Subtilisin-like protease 9</fullName>
    </submittedName>
</protein>
<evidence type="ECO:0000256" key="5">
    <source>
        <dbReference type="PROSITE-ProRule" id="PRU01240"/>
    </source>
</evidence>
<keyword evidence="3 5" id="KW-0378">Hydrolase</keyword>
<feature type="active site" description="Charge relay system" evidence="5">
    <location>
        <position position="168"/>
    </location>
</feature>
<keyword evidence="10" id="KW-1185">Reference proteome</keyword>
<evidence type="ECO:0000259" key="8">
    <source>
        <dbReference type="Pfam" id="PF00082"/>
    </source>
</evidence>
<dbReference type="InterPro" id="IPR023827">
    <property type="entry name" value="Peptidase_S8_Asp-AS"/>
</dbReference>
<feature type="active site" description="Charge relay system" evidence="5">
    <location>
        <position position="357"/>
    </location>
</feature>
<feature type="active site" description="Charge relay system" evidence="5">
    <location>
        <position position="200"/>
    </location>
</feature>
<dbReference type="PRINTS" id="PR00723">
    <property type="entry name" value="SUBTILISIN"/>
</dbReference>
<evidence type="ECO:0000313" key="9">
    <source>
        <dbReference type="EMBL" id="GAB1318031.1"/>
    </source>
</evidence>
<dbReference type="PANTHER" id="PTHR43806">
    <property type="entry name" value="PEPTIDASE S8"/>
    <property type="match status" value="1"/>
</dbReference>
<dbReference type="PROSITE" id="PS00136">
    <property type="entry name" value="SUBTILASE_ASP"/>
    <property type="match status" value="1"/>
</dbReference>
<evidence type="ECO:0000256" key="2">
    <source>
        <dbReference type="ARBA" id="ARBA00022670"/>
    </source>
</evidence>
<dbReference type="Proteomes" id="UP001628179">
    <property type="component" value="Unassembled WGS sequence"/>
</dbReference>
<evidence type="ECO:0000313" key="10">
    <source>
        <dbReference type="Proteomes" id="UP001628179"/>
    </source>
</evidence>
<keyword evidence="7" id="KW-0732">Signal</keyword>
<gene>
    <name evidence="9" type="ORF">MFIFM68171_08241</name>
</gene>
<dbReference type="InterPro" id="IPR000209">
    <property type="entry name" value="Peptidase_S8/S53_dom"/>
</dbReference>
<comment type="caution">
    <text evidence="9">The sequence shown here is derived from an EMBL/GenBank/DDBJ whole genome shotgun (WGS) entry which is preliminary data.</text>
</comment>
<sequence>MKLTALCGLVGLITTSLAPLALAAALLENDQVPPELVVPDQYIVAYKADVVPSKRKDHEDDFDSRARKGNMLGLLGRIDIPGLQGYVIQMPSSEVKALSECDLIDYIEKDTLITTAAVAVDPALARRSTTRQSDSPWGLARISHLKKGQKNYNYDSSAGKGVRVYVLDTGIRTSHEEFEGRAKWGANFVEGTSDRDETGHGTHVAGTIAGKTYGVAKKATVVAVKILDENGTSSVSRALSGINWVISDTKKRGMEKKSIINMSLAGERSTSFNAGVKAATDAGITVVVAAGNEGANATHYSPGSASSAITVAAIDDQDQRASFSNWGKSVDIFAPGVTILSASHSSDSGSEYMSGTSMATPHVAGLAAYFMITENIRGSTAVTKHIRSVAIKGVGDREGSPNRIAYNGNE</sequence>
<dbReference type="InterPro" id="IPR036852">
    <property type="entry name" value="Peptidase_S8/S53_dom_sf"/>
</dbReference>
<dbReference type="InterPro" id="IPR015500">
    <property type="entry name" value="Peptidase_S8_subtilisin-rel"/>
</dbReference>
<evidence type="ECO:0000256" key="3">
    <source>
        <dbReference type="ARBA" id="ARBA00022801"/>
    </source>
</evidence>
<dbReference type="PROSITE" id="PS51892">
    <property type="entry name" value="SUBTILASE"/>
    <property type="match status" value="1"/>
</dbReference>
<dbReference type="PANTHER" id="PTHR43806:SF11">
    <property type="entry name" value="CEREVISIN-RELATED"/>
    <property type="match status" value="1"/>
</dbReference>
<dbReference type="PROSITE" id="PS00138">
    <property type="entry name" value="SUBTILASE_SER"/>
    <property type="match status" value="1"/>
</dbReference>
<feature type="domain" description="Peptidase S8/S53" evidence="8">
    <location>
        <begin position="159"/>
        <end position="372"/>
    </location>
</feature>
<dbReference type="SUPFAM" id="SSF54897">
    <property type="entry name" value="Protease propeptides/inhibitors"/>
    <property type="match status" value="1"/>
</dbReference>
<dbReference type="InterPro" id="IPR022398">
    <property type="entry name" value="Peptidase_S8_His-AS"/>
</dbReference>
<dbReference type="InterPro" id="IPR034193">
    <property type="entry name" value="PCSK9_ProteinaseK-like"/>
</dbReference>
<organism evidence="9 10">
    <name type="scientific">Madurella fahalii</name>
    <dbReference type="NCBI Taxonomy" id="1157608"/>
    <lineage>
        <taxon>Eukaryota</taxon>
        <taxon>Fungi</taxon>
        <taxon>Dikarya</taxon>
        <taxon>Ascomycota</taxon>
        <taxon>Pezizomycotina</taxon>
        <taxon>Sordariomycetes</taxon>
        <taxon>Sordariomycetidae</taxon>
        <taxon>Sordariales</taxon>
        <taxon>Sordariales incertae sedis</taxon>
        <taxon>Madurella</taxon>
    </lineage>
</organism>
<proteinExistence type="inferred from homology"/>
<name>A0ABQ0GJT7_9PEZI</name>
<evidence type="ECO:0000256" key="6">
    <source>
        <dbReference type="RuleBase" id="RU003355"/>
    </source>
</evidence>
<dbReference type="Gene3D" id="3.40.50.200">
    <property type="entry name" value="Peptidase S8/S53 domain"/>
    <property type="match status" value="1"/>
</dbReference>
<comment type="similarity">
    <text evidence="1 5 6">Belongs to the peptidase S8 family.</text>
</comment>
<keyword evidence="2 5" id="KW-0645">Protease</keyword>
<keyword evidence="4 5" id="KW-0720">Serine protease</keyword>
<dbReference type="CDD" id="cd04077">
    <property type="entry name" value="Peptidases_S8_PCSK9_ProteinaseK_like"/>
    <property type="match status" value="1"/>
</dbReference>